<evidence type="ECO:0000313" key="3">
    <source>
        <dbReference type="EMBL" id="KAG5527739.1"/>
    </source>
</evidence>
<dbReference type="AlphaFoldDB" id="A0AAV6IK91"/>
<organism evidence="3 4">
    <name type="scientific">Rhododendron griersonianum</name>
    <dbReference type="NCBI Taxonomy" id="479676"/>
    <lineage>
        <taxon>Eukaryota</taxon>
        <taxon>Viridiplantae</taxon>
        <taxon>Streptophyta</taxon>
        <taxon>Embryophyta</taxon>
        <taxon>Tracheophyta</taxon>
        <taxon>Spermatophyta</taxon>
        <taxon>Magnoliopsida</taxon>
        <taxon>eudicotyledons</taxon>
        <taxon>Gunneridae</taxon>
        <taxon>Pentapetalae</taxon>
        <taxon>asterids</taxon>
        <taxon>Ericales</taxon>
        <taxon>Ericaceae</taxon>
        <taxon>Ericoideae</taxon>
        <taxon>Rhodoreae</taxon>
        <taxon>Rhododendron</taxon>
    </lineage>
</organism>
<name>A0AAV6IK91_9ERIC</name>
<dbReference type="InterPro" id="IPR001568">
    <property type="entry name" value="RNase_T2-like"/>
</dbReference>
<dbReference type="Gene3D" id="3.90.730.10">
    <property type="entry name" value="Ribonuclease T2-like"/>
    <property type="match status" value="1"/>
</dbReference>
<dbReference type="GO" id="GO:0005576">
    <property type="term" value="C:extracellular region"/>
    <property type="evidence" value="ECO:0007669"/>
    <property type="project" value="TreeGrafter"/>
</dbReference>
<evidence type="ECO:0000256" key="2">
    <source>
        <dbReference type="RuleBase" id="RU004328"/>
    </source>
</evidence>
<comment type="caution">
    <text evidence="3">The sequence shown here is derived from an EMBL/GenBank/DDBJ whole genome shotgun (WGS) entry which is preliminary data.</text>
</comment>
<protein>
    <submittedName>
        <fullName evidence="3">Uncharacterized protein</fullName>
    </submittedName>
</protein>
<reference evidence="3" key="1">
    <citation type="submission" date="2020-08" db="EMBL/GenBank/DDBJ databases">
        <title>Plant Genome Project.</title>
        <authorList>
            <person name="Zhang R.-G."/>
        </authorList>
    </citation>
    <scope>NUCLEOTIDE SEQUENCE</scope>
    <source>
        <strain evidence="3">WSP0</strain>
        <tissue evidence="3">Leaf</tissue>
    </source>
</reference>
<comment type="similarity">
    <text evidence="1 2">Belongs to the RNase T2 family.</text>
</comment>
<dbReference type="PANTHER" id="PTHR11240">
    <property type="entry name" value="RIBONUCLEASE T2"/>
    <property type="match status" value="1"/>
</dbReference>
<dbReference type="Proteomes" id="UP000823749">
    <property type="component" value="Chromosome 10"/>
</dbReference>
<evidence type="ECO:0000256" key="1">
    <source>
        <dbReference type="ARBA" id="ARBA00007469"/>
    </source>
</evidence>
<dbReference type="InterPro" id="IPR036430">
    <property type="entry name" value="RNase_T2-like_sf"/>
</dbReference>
<dbReference type="GO" id="GO:0033897">
    <property type="term" value="F:ribonuclease T2 activity"/>
    <property type="evidence" value="ECO:0007669"/>
    <property type="project" value="InterPro"/>
</dbReference>
<gene>
    <name evidence="3" type="ORF">RHGRI_028619</name>
</gene>
<dbReference type="GO" id="GO:0006401">
    <property type="term" value="P:RNA catabolic process"/>
    <property type="evidence" value="ECO:0007669"/>
    <property type="project" value="TreeGrafter"/>
</dbReference>
<dbReference type="PANTHER" id="PTHR11240:SF22">
    <property type="entry name" value="RIBONUCLEASE T2"/>
    <property type="match status" value="1"/>
</dbReference>
<dbReference type="EMBL" id="JACTNZ010000010">
    <property type="protein sequence ID" value="KAG5527739.1"/>
    <property type="molecule type" value="Genomic_DNA"/>
</dbReference>
<accession>A0AAV6IK91</accession>
<dbReference type="SUPFAM" id="SSF55895">
    <property type="entry name" value="Ribonuclease Rh-like"/>
    <property type="match status" value="1"/>
</dbReference>
<dbReference type="Pfam" id="PF00445">
    <property type="entry name" value="Ribonuclease_T2"/>
    <property type="match status" value="1"/>
</dbReference>
<sequence length="228" mass="26075">MDQKFLKLFLVFAFLLATLPTTLCWDFWKLALQWPPAVSLGYHAPNMDFTIHGLWTENFSTPWPAPRCPVPRSPYIHGLFALQWPQLFQRLQVSWPDIKHGDANNEVFWERQWRSHGGCSEVQYGQVGFFELAVDLKDKYNLQASLVAAGIWPDYQNSVSMVRFKNAITAATSNEPVLSCYWDYVPSLGGYGQILKEVRICFDQHSSGIDCPARNDPSDCSGPFIFFL</sequence>
<proteinExistence type="inferred from homology"/>
<dbReference type="GO" id="GO:0003723">
    <property type="term" value="F:RNA binding"/>
    <property type="evidence" value="ECO:0007669"/>
    <property type="project" value="InterPro"/>
</dbReference>
<keyword evidence="4" id="KW-1185">Reference proteome</keyword>
<evidence type="ECO:0000313" key="4">
    <source>
        <dbReference type="Proteomes" id="UP000823749"/>
    </source>
</evidence>